<gene>
    <name evidence="1" type="ORF">DFE_2611</name>
</gene>
<accession>A0A2Z6B1D6</accession>
<reference evidence="1 2" key="1">
    <citation type="journal article" date="2018" name="Sci. Adv.">
        <title>Multi-heme cytochromes provide a pathway for survival in energy-limited environments.</title>
        <authorList>
            <person name="Deng X."/>
            <person name="Dohmae N."/>
            <person name="Nealson K.H."/>
            <person name="Hashimoto K."/>
            <person name="Okamoto A."/>
        </authorList>
    </citation>
    <scope>NUCLEOTIDE SEQUENCE [LARGE SCALE GENOMIC DNA]</scope>
    <source>
        <strain evidence="1 2">IS5</strain>
    </source>
</reference>
<protein>
    <submittedName>
        <fullName evidence="1">Uncharacterized protein</fullName>
    </submittedName>
</protein>
<name>A0A2Z6B1D6_9BACT</name>
<dbReference type="KEGG" id="dfl:DFE_2611"/>
<dbReference type="AlphaFoldDB" id="A0A2Z6B1D6"/>
<evidence type="ECO:0000313" key="2">
    <source>
        <dbReference type="Proteomes" id="UP000269883"/>
    </source>
</evidence>
<sequence length="49" mass="4981">MSCLPFAGNLEPGVLAASVAACKVERKPFLPTGGRKGWNSVCPAPPVVG</sequence>
<dbReference type="EMBL" id="AP017378">
    <property type="protein sequence ID" value="BBD09337.1"/>
    <property type="molecule type" value="Genomic_DNA"/>
</dbReference>
<evidence type="ECO:0000313" key="1">
    <source>
        <dbReference type="EMBL" id="BBD09337.1"/>
    </source>
</evidence>
<proteinExistence type="predicted"/>
<dbReference type="Proteomes" id="UP000269883">
    <property type="component" value="Chromosome"/>
</dbReference>
<keyword evidence="2" id="KW-1185">Reference proteome</keyword>
<organism evidence="1 2">
    <name type="scientific">Desulfovibrio ferrophilus</name>
    <dbReference type="NCBI Taxonomy" id="241368"/>
    <lineage>
        <taxon>Bacteria</taxon>
        <taxon>Pseudomonadati</taxon>
        <taxon>Thermodesulfobacteriota</taxon>
        <taxon>Desulfovibrionia</taxon>
        <taxon>Desulfovibrionales</taxon>
        <taxon>Desulfovibrionaceae</taxon>
        <taxon>Desulfovibrio</taxon>
    </lineage>
</organism>